<accession>A0A9Q0LZA4</accession>
<feature type="compositionally biased region" description="Acidic residues" evidence="1">
    <location>
        <begin position="52"/>
        <end position="65"/>
    </location>
</feature>
<evidence type="ECO:0000256" key="1">
    <source>
        <dbReference type="SAM" id="MobiDB-lite"/>
    </source>
</evidence>
<evidence type="ECO:0000313" key="2">
    <source>
        <dbReference type="EMBL" id="KAJ6216360.1"/>
    </source>
</evidence>
<keyword evidence="3" id="KW-1185">Reference proteome</keyword>
<reference evidence="2" key="1">
    <citation type="submission" date="2022-12" db="EMBL/GenBank/DDBJ databases">
        <title>Genome assemblies of Blomia tropicalis.</title>
        <authorList>
            <person name="Cui Y."/>
        </authorList>
    </citation>
    <scope>NUCLEOTIDE SEQUENCE</scope>
    <source>
        <tissue evidence="2">Adult mites</tissue>
    </source>
</reference>
<organism evidence="2 3">
    <name type="scientific">Blomia tropicalis</name>
    <name type="common">Mite</name>
    <dbReference type="NCBI Taxonomy" id="40697"/>
    <lineage>
        <taxon>Eukaryota</taxon>
        <taxon>Metazoa</taxon>
        <taxon>Ecdysozoa</taxon>
        <taxon>Arthropoda</taxon>
        <taxon>Chelicerata</taxon>
        <taxon>Arachnida</taxon>
        <taxon>Acari</taxon>
        <taxon>Acariformes</taxon>
        <taxon>Sarcoptiformes</taxon>
        <taxon>Astigmata</taxon>
        <taxon>Glycyphagoidea</taxon>
        <taxon>Echimyopodidae</taxon>
        <taxon>Blomia</taxon>
    </lineage>
</organism>
<dbReference type="Proteomes" id="UP001142055">
    <property type="component" value="Chromosome 3"/>
</dbReference>
<gene>
    <name evidence="2" type="ORF">RDWZM_007517</name>
</gene>
<proteinExistence type="predicted"/>
<sequence length="65" mass="7418">MIGGQIDVPECRSQSIGWQVHVPECRPNDRRSSSCSRLCRFNDPFPITDGDVATDADHDDDWTRR</sequence>
<name>A0A9Q0LZA4_BLOTA</name>
<evidence type="ECO:0000313" key="3">
    <source>
        <dbReference type="Proteomes" id="UP001142055"/>
    </source>
</evidence>
<feature type="region of interest" description="Disordered" evidence="1">
    <location>
        <begin position="43"/>
        <end position="65"/>
    </location>
</feature>
<protein>
    <submittedName>
        <fullName evidence="2">Uncharacterized protein</fullName>
    </submittedName>
</protein>
<comment type="caution">
    <text evidence="2">The sequence shown here is derived from an EMBL/GenBank/DDBJ whole genome shotgun (WGS) entry which is preliminary data.</text>
</comment>
<dbReference type="AlphaFoldDB" id="A0A9Q0LZA4"/>
<dbReference type="EMBL" id="JAPWDV010000003">
    <property type="protein sequence ID" value="KAJ6216360.1"/>
    <property type="molecule type" value="Genomic_DNA"/>
</dbReference>